<keyword evidence="1" id="KW-0677">Repeat</keyword>
<dbReference type="AlphaFoldDB" id="A0A4R0YY23"/>
<reference evidence="5 6" key="1">
    <citation type="submission" date="2019-02" db="EMBL/GenBank/DDBJ databases">
        <title>Dyella amyloliquefaciens sp. nov., isolated from forest soil.</title>
        <authorList>
            <person name="Gao Z.-H."/>
            <person name="Qiu L.-H."/>
        </authorList>
    </citation>
    <scope>NUCLEOTIDE SEQUENCE [LARGE SCALE GENOMIC DNA]</scope>
    <source>
        <strain evidence="5 6">KACC 12747</strain>
    </source>
</reference>
<feature type="transmembrane region" description="Helical" evidence="4">
    <location>
        <begin position="375"/>
        <end position="392"/>
    </location>
</feature>
<feature type="transmembrane region" description="Helical" evidence="4">
    <location>
        <begin position="12"/>
        <end position="35"/>
    </location>
</feature>
<keyword evidence="6" id="KW-1185">Reference proteome</keyword>
<keyword evidence="2" id="KW-0802">TPR repeat</keyword>
<feature type="transmembrane region" description="Helical" evidence="4">
    <location>
        <begin position="165"/>
        <end position="181"/>
    </location>
</feature>
<dbReference type="EMBL" id="SJTG01000001">
    <property type="protein sequence ID" value="TCI12279.1"/>
    <property type="molecule type" value="Genomic_DNA"/>
</dbReference>
<dbReference type="InterPro" id="IPR052346">
    <property type="entry name" value="O-mannosyl-transferase_TMTC"/>
</dbReference>
<keyword evidence="4" id="KW-1133">Transmembrane helix</keyword>
<dbReference type="Proteomes" id="UP000291822">
    <property type="component" value="Unassembled WGS sequence"/>
</dbReference>
<accession>A0A4R0YY23</accession>
<evidence type="ECO:0000256" key="1">
    <source>
        <dbReference type="ARBA" id="ARBA00022737"/>
    </source>
</evidence>
<feature type="transmembrane region" description="Helical" evidence="4">
    <location>
        <begin position="318"/>
        <end position="338"/>
    </location>
</feature>
<evidence type="ECO:0000256" key="2">
    <source>
        <dbReference type="ARBA" id="ARBA00022803"/>
    </source>
</evidence>
<evidence type="ECO:0008006" key="7">
    <source>
        <dbReference type="Google" id="ProtNLM"/>
    </source>
</evidence>
<feature type="transmembrane region" description="Helical" evidence="4">
    <location>
        <begin position="245"/>
        <end position="266"/>
    </location>
</feature>
<comment type="caution">
    <text evidence="5">The sequence shown here is derived from an EMBL/GenBank/DDBJ whole genome shotgun (WGS) entry which is preliminary data.</text>
</comment>
<evidence type="ECO:0000313" key="6">
    <source>
        <dbReference type="Proteomes" id="UP000291822"/>
    </source>
</evidence>
<proteinExistence type="predicted"/>
<protein>
    <recommendedName>
        <fullName evidence="7">Tetratricopeptide repeat protein</fullName>
    </recommendedName>
</protein>
<feature type="compositionally biased region" description="Polar residues" evidence="3">
    <location>
        <begin position="650"/>
        <end position="671"/>
    </location>
</feature>
<gene>
    <name evidence="5" type="ORF">EZM97_02675</name>
</gene>
<sequence length="671" mass="73856">MMRKPLPNANRWLLLIGLLLTIVIYAPGLSGAYLFDDFPNIVDNKGVQPSDASLGSLVRAALSSPSSEFKRPLASLSFAINFLISGLNPFWMKLTNLGLHLINGCLAYFLAGSILRSIRASRGPHIQTTTTSEADRLTAAWIAFAWLVLPINLTSVLYVVQRMEALAATFIFLGLALYLQGRERMLSMRKGGSFLCAASIVGCTSIGLLAKETAVMLPFYAFLTEWIVFRFRANSSRIDKTISTIFIATLGVPLILGLAWQAPALIQSSHWSNRDFTLSTRLLTEARVVVDYIAWTLAPAPGGLSFYHDDYPVSAGLLNPWTTLASIVFLAALALTCWKLRKRYPAASLGIAYFLGCHLLTGTVLPLELVYEHRNYFATFGLMLTIVPVLASSPKPEQHETASSRISLAPRHLLFGVLVAYWIALTSFTSYAWGSPLRLAIDLAARGPNSPRAQYELGRMYILLSQYNPKSPYTKAAYEPLEKSASLPGSTILPEQALIFMNARMGVPLQDRWWSSMYAKLKGKKPGVQDESSLESLTQCMIEKRCELPQERMTSVFLAALSHERPSARLLAIYSNYAWNVLGERDLAEGTIRDAIIRAPNEPAYRITHARMLIALGKTNEASHEIDYLAQMNVGGSLDHAISDLRNRSEAQSGPKTPGTASSSSAPNQDP</sequence>
<feature type="transmembrane region" description="Helical" evidence="4">
    <location>
        <begin position="350"/>
        <end position="369"/>
    </location>
</feature>
<keyword evidence="4" id="KW-0472">Membrane</keyword>
<evidence type="ECO:0000313" key="5">
    <source>
        <dbReference type="EMBL" id="TCI12279.1"/>
    </source>
</evidence>
<feature type="transmembrane region" description="Helical" evidence="4">
    <location>
        <begin position="216"/>
        <end position="233"/>
    </location>
</feature>
<feature type="transmembrane region" description="Helical" evidence="4">
    <location>
        <begin position="97"/>
        <end position="118"/>
    </location>
</feature>
<dbReference type="PANTHER" id="PTHR44227">
    <property type="match status" value="1"/>
</dbReference>
<dbReference type="PANTHER" id="PTHR44227:SF3">
    <property type="entry name" value="PROTEIN O-MANNOSYL-TRANSFERASE TMTC4"/>
    <property type="match status" value="1"/>
</dbReference>
<feature type="transmembrane region" description="Helical" evidence="4">
    <location>
        <begin position="193"/>
        <end position="210"/>
    </location>
</feature>
<organism evidence="5 6">
    <name type="scientific">Dyella soli</name>
    <dbReference type="NCBI Taxonomy" id="522319"/>
    <lineage>
        <taxon>Bacteria</taxon>
        <taxon>Pseudomonadati</taxon>
        <taxon>Pseudomonadota</taxon>
        <taxon>Gammaproteobacteria</taxon>
        <taxon>Lysobacterales</taxon>
        <taxon>Rhodanobacteraceae</taxon>
        <taxon>Dyella</taxon>
    </lineage>
</organism>
<feature type="transmembrane region" description="Helical" evidence="4">
    <location>
        <begin position="139"/>
        <end position="159"/>
    </location>
</feature>
<evidence type="ECO:0000256" key="4">
    <source>
        <dbReference type="SAM" id="Phobius"/>
    </source>
</evidence>
<name>A0A4R0YY23_9GAMM</name>
<evidence type="ECO:0000256" key="3">
    <source>
        <dbReference type="SAM" id="MobiDB-lite"/>
    </source>
</evidence>
<feature type="region of interest" description="Disordered" evidence="3">
    <location>
        <begin position="644"/>
        <end position="671"/>
    </location>
</feature>
<keyword evidence="4" id="KW-0812">Transmembrane</keyword>
<dbReference type="RefSeq" id="WP_131150938.1">
    <property type="nucleotide sequence ID" value="NZ_SJTG01000001.1"/>
</dbReference>
<feature type="transmembrane region" description="Helical" evidence="4">
    <location>
        <begin position="413"/>
        <end position="433"/>
    </location>
</feature>